<evidence type="ECO:0000313" key="2">
    <source>
        <dbReference type="Proteomes" id="UP000325081"/>
    </source>
</evidence>
<reference evidence="2" key="1">
    <citation type="journal article" date="2019" name="Curr. Biol.">
        <title>Genome Sequence of Striga asiatica Provides Insight into the Evolution of Plant Parasitism.</title>
        <authorList>
            <person name="Yoshida S."/>
            <person name="Kim S."/>
            <person name="Wafula E.K."/>
            <person name="Tanskanen J."/>
            <person name="Kim Y.M."/>
            <person name="Honaas L."/>
            <person name="Yang Z."/>
            <person name="Spallek T."/>
            <person name="Conn C.E."/>
            <person name="Ichihashi Y."/>
            <person name="Cheong K."/>
            <person name="Cui S."/>
            <person name="Der J.P."/>
            <person name="Gundlach H."/>
            <person name="Jiao Y."/>
            <person name="Hori C."/>
            <person name="Ishida J.K."/>
            <person name="Kasahara H."/>
            <person name="Kiba T."/>
            <person name="Kim M.S."/>
            <person name="Koo N."/>
            <person name="Laohavisit A."/>
            <person name="Lee Y.H."/>
            <person name="Lumba S."/>
            <person name="McCourt P."/>
            <person name="Mortimer J.C."/>
            <person name="Mutuku J.M."/>
            <person name="Nomura T."/>
            <person name="Sasaki-Sekimoto Y."/>
            <person name="Seto Y."/>
            <person name="Wang Y."/>
            <person name="Wakatake T."/>
            <person name="Sakakibara H."/>
            <person name="Demura T."/>
            <person name="Yamaguchi S."/>
            <person name="Yoneyama K."/>
            <person name="Manabe R.I."/>
            <person name="Nelson D.C."/>
            <person name="Schulman A.H."/>
            <person name="Timko M.P."/>
            <person name="dePamphilis C.W."/>
            <person name="Choi D."/>
            <person name="Shirasu K."/>
        </authorList>
    </citation>
    <scope>NUCLEOTIDE SEQUENCE [LARGE SCALE GENOMIC DNA]</scope>
    <source>
        <strain evidence="2">cv. UVA1</strain>
    </source>
</reference>
<protein>
    <submittedName>
        <fullName evidence="1">DNA mismatch repair protein Msh2p</fullName>
    </submittedName>
</protein>
<accession>A0A5A7Q1J1</accession>
<keyword evidence="2" id="KW-1185">Reference proteome</keyword>
<dbReference type="EMBL" id="BKCP01005461">
    <property type="protein sequence ID" value="GER38217.1"/>
    <property type="molecule type" value="Genomic_DNA"/>
</dbReference>
<dbReference type="AlphaFoldDB" id="A0A5A7Q1J1"/>
<sequence length="371" mass="42463">MPQLDVERLKVSIQGRPPFVSLLSQMKQMRVGATKSSLSAIQSSELFTLPQWEWGNRVAHEGEAEERRMWLVPPQGPIRVIYTRRFFAFLAETKSLEPSPLKAHPFPSSIKRPKVKDFSIGNVAPRPNQRATAKIQRKGIEERSSVKVWRPFVAKNVFVHNSDSSLSNIDFMRPVTSEPIPHLPSNSISDANLGLCNRQVFLFVRHGKNTFFFGHGKRTFRNGRHKRKTALPRPFRIGRHRSVIHHRSSFDVAKRAVSKQGIELVNDTAEPFNARFDVIEEIPSVIHRKLISFWGAGRANEEWERNLRPVFGVNRFREEKSPRRSDCRGKTRTSPKGNMAYVSGASICRIGSLVRHSLSVMPVIHSRHRYP</sequence>
<dbReference type="Proteomes" id="UP000325081">
    <property type="component" value="Unassembled WGS sequence"/>
</dbReference>
<proteinExistence type="predicted"/>
<name>A0A5A7Q1J1_STRAF</name>
<evidence type="ECO:0000313" key="1">
    <source>
        <dbReference type="EMBL" id="GER38217.1"/>
    </source>
</evidence>
<gene>
    <name evidence="1" type="ORF">STAS_14700</name>
</gene>
<comment type="caution">
    <text evidence="1">The sequence shown here is derived from an EMBL/GenBank/DDBJ whole genome shotgun (WGS) entry which is preliminary data.</text>
</comment>
<organism evidence="1 2">
    <name type="scientific">Striga asiatica</name>
    <name type="common">Asiatic witchweed</name>
    <name type="synonym">Buchnera asiatica</name>
    <dbReference type="NCBI Taxonomy" id="4170"/>
    <lineage>
        <taxon>Eukaryota</taxon>
        <taxon>Viridiplantae</taxon>
        <taxon>Streptophyta</taxon>
        <taxon>Embryophyta</taxon>
        <taxon>Tracheophyta</taxon>
        <taxon>Spermatophyta</taxon>
        <taxon>Magnoliopsida</taxon>
        <taxon>eudicotyledons</taxon>
        <taxon>Gunneridae</taxon>
        <taxon>Pentapetalae</taxon>
        <taxon>asterids</taxon>
        <taxon>lamiids</taxon>
        <taxon>Lamiales</taxon>
        <taxon>Orobanchaceae</taxon>
        <taxon>Buchnereae</taxon>
        <taxon>Striga</taxon>
    </lineage>
</organism>